<dbReference type="CDD" id="cd12885">
    <property type="entry name" value="SPRY_RanBP_like"/>
    <property type="match status" value="1"/>
</dbReference>
<protein>
    <recommendedName>
        <fullName evidence="1">B30.2/SPRY domain-containing protein</fullName>
    </recommendedName>
</protein>
<sequence>MILLCSIGLATKAMPLDGRVGQNSYICAYQSDGHFWANGSKNFGMPNFSHGDFVGCGINLATQRIIFTKNGQPLDTSDLFLSPPFDFALFPFVSLNNSGDLIETNFGPQFKFDPAKYVLAKYSIVLNKHLSDLFYYEISVLNKQDRLLFGVITKAIYAYESDGEFWINEDRKGANAKYSYGVGDTVGIGVHLITRQLFFTRNGQRLDRHLFSLQWQKKLSKSVGWRRRAEFKQALAETIELQDQSVVRVSCHELGHGGTAWFDEDNIDEVGKVCNRPTPDADGYTEYNLAGRYTRKQLKAKLTALLGGKVGETLFTGTIIGHLGDDVHNMTVWLKRQFFE</sequence>
<dbReference type="SMART" id="SM00449">
    <property type="entry name" value="SPRY"/>
    <property type="match status" value="2"/>
</dbReference>
<evidence type="ECO:0000259" key="1">
    <source>
        <dbReference type="PROSITE" id="PS50188"/>
    </source>
</evidence>
<reference evidence="2 3" key="1">
    <citation type="submission" date="2024-10" db="EMBL/GenBank/DDBJ databases">
        <authorList>
            <person name="Kim D."/>
        </authorList>
    </citation>
    <scope>NUCLEOTIDE SEQUENCE [LARGE SCALE GENOMIC DNA]</scope>
    <source>
        <strain evidence="2">BH-2024</strain>
    </source>
</reference>
<dbReference type="InterPro" id="IPR050618">
    <property type="entry name" value="Ubq-SigPath_Reg"/>
</dbReference>
<evidence type="ECO:0000313" key="3">
    <source>
        <dbReference type="Proteomes" id="UP001620626"/>
    </source>
</evidence>
<dbReference type="PANTHER" id="PTHR12864">
    <property type="entry name" value="RAN BINDING PROTEIN 9-RELATED"/>
    <property type="match status" value="1"/>
</dbReference>
<dbReference type="PROSITE" id="PS50188">
    <property type="entry name" value="B302_SPRY"/>
    <property type="match status" value="1"/>
</dbReference>
<dbReference type="InterPro" id="IPR013320">
    <property type="entry name" value="ConA-like_dom_sf"/>
</dbReference>
<dbReference type="EMBL" id="JBICBT010000729">
    <property type="protein sequence ID" value="KAL3103682.1"/>
    <property type="molecule type" value="Genomic_DNA"/>
</dbReference>
<gene>
    <name evidence="2" type="ORF">niasHT_022246</name>
</gene>
<feature type="domain" description="B30.2/SPRY" evidence="1">
    <location>
        <begin position="1"/>
        <end position="111"/>
    </location>
</feature>
<dbReference type="InterPro" id="IPR037219">
    <property type="entry name" value="Peptidase_M41-like"/>
</dbReference>
<proteinExistence type="predicted"/>
<dbReference type="SUPFAM" id="SSF140990">
    <property type="entry name" value="FtsH protease domain-like"/>
    <property type="match status" value="1"/>
</dbReference>
<dbReference type="Pfam" id="PF00622">
    <property type="entry name" value="SPRY"/>
    <property type="match status" value="1"/>
</dbReference>
<evidence type="ECO:0000313" key="2">
    <source>
        <dbReference type="EMBL" id="KAL3103682.1"/>
    </source>
</evidence>
<dbReference type="InterPro" id="IPR001870">
    <property type="entry name" value="B30.2/SPRY"/>
</dbReference>
<name>A0ABD2KL57_9BILA</name>
<accession>A0ABD2KL57</accession>
<dbReference type="Gene3D" id="2.60.120.920">
    <property type="match status" value="2"/>
</dbReference>
<keyword evidence="3" id="KW-1185">Reference proteome</keyword>
<dbReference type="AlphaFoldDB" id="A0ABD2KL57"/>
<dbReference type="Gene3D" id="1.20.58.760">
    <property type="entry name" value="Peptidase M41"/>
    <property type="match status" value="1"/>
</dbReference>
<dbReference type="InterPro" id="IPR003877">
    <property type="entry name" value="SPRY_dom"/>
</dbReference>
<dbReference type="Proteomes" id="UP001620626">
    <property type="component" value="Unassembled WGS sequence"/>
</dbReference>
<comment type="caution">
    <text evidence="2">The sequence shown here is derived from an EMBL/GenBank/DDBJ whole genome shotgun (WGS) entry which is preliminary data.</text>
</comment>
<organism evidence="2 3">
    <name type="scientific">Heterodera trifolii</name>
    <dbReference type="NCBI Taxonomy" id="157864"/>
    <lineage>
        <taxon>Eukaryota</taxon>
        <taxon>Metazoa</taxon>
        <taxon>Ecdysozoa</taxon>
        <taxon>Nematoda</taxon>
        <taxon>Chromadorea</taxon>
        <taxon>Rhabditida</taxon>
        <taxon>Tylenchina</taxon>
        <taxon>Tylenchomorpha</taxon>
        <taxon>Tylenchoidea</taxon>
        <taxon>Heteroderidae</taxon>
        <taxon>Heteroderinae</taxon>
        <taxon>Heterodera</taxon>
    </lineage>
</organism>
<dbReference type="InterPro" id="IPR043136">
    <property type="entry name" value="B30.2/SPRY_sf"/>
</dbReference>
<dbReference type="SUPFAM" id="SSF49899">
    <property type="entry name" value="Concanavalin A-like lectins/glucanases"/>
    <property type="match status" value="2"/>
</dbReference>
<dbReference type="InterPro" id="IPR044736">
    <property type="entry name" value="Gid1/RanBPM/SPLA_SPRY"/>
</dbReference>